<feature type="region of interest" description="Disordered" evidence="1">
    <location>
        <begin position="61"/>
        <end position="95"/>
    </location>
</feature>
<organism evidence="2 3">
    <name type="scientific">Lasallia pustulata</name>
    <dbReference type="NCBI Taxonomy" id="136370"/>
    <lineage>
        <taxon>Eukaryota</taxon>
        <taxon>Fungi</taxon>
        <taxon>Dikarya</taxon>
        <taxon>Ascomycota</taxon>
        <taxon>Pezizomycotina</taxon>
        <taxon>Lecanoromycetes</taxon>
        <taxon>OSLEUM clade</taxon>
        <taxon>Umbilicariomycetidae</taxon>
        <taxon>Umbilicariales</taxon>
        <taxon>Umbilicariaceae</taxon>
        <taxon>Lasallia</taxon>
    </lineage>
</organism>
<evidence type="ECO:0000256" key="1">
    <source>
        <dbReference type="SAM" id="MobiDB-lite"/>
    </source>
</evidence>
<dbReference type="EMBL" id="VXIT01000008">
    <property type="protein sequence ID" value="KAA6410918.1"/>
    <property type="molecule type" value="Genomic_DNA"/>
</dbReference>
<sequence length="119" mass="13445">MGREMLCQGPPSTERKTWPPPMEQIEITYPLPELILSEHLERQFSKPKVRQSWCRGLKVSNTTGLAPTKNPMDMSEEDTGANEPALEKASMSTGEEVVNVRCQEKVLNSDLELMENKIT</sequence>
<dbReference type="AlphaFoldDB" id="A0A5M8PQF5"/>
<dbReference type="Proteomes" id="UP000324767">
    <property type="component" value="Unassembled WGS sequence"/>
</dbReference>
<gene>
    <name evidence="2" type="ORF">FRX48_05228</name>
</gene>
<comment type="caution">
    <text evidence="2">The sequence shown here is derived from an EMBL/GenBank/DDBJ whole genome shotgun (WGS) entry which is preliminary data.</text>
</comment>
<dbReference type="OrthoDB" id="10483438at2759"/>
<evidence type="ECO:0000313" key="3">
    <source>
        <dbReference type="Proteomes" id="UP000324767"/>
    </source>
</evidence>
<protein>
    <submittedName>
        <fullName evidence="2">Uncharacterized protein</fullName>
    </submittedName>
</protein>
<proteinExistence type="predicted"/>
<evidence type="ECO:0000313" key="2">
    <source>
        <dbReference type="EMBL" id="KAA6410918.1"/>
    </source>
</evidence>
<name>A0A5M8PQF5_9LECA</name>
<reference evidence="2 3" key="1">
    <citation type="submission" date="2019-09" db="EMBL/GenBank/DDBJ databases">
        <title>The hologenome of the rock-dwelling lichen Lasallia pustulata.</title>
        <authorList>
            <person name="Greshake Tzovaras B."/>
            <person name="Segers F."/>
            <person name="Bicker A."/>
            <person name="Dal Grande F."/>
            <person name="Otte J."/>
            <person name="Hankeln T."/>
            <person name="Schmitt I."/>
            <person name="Ebersberger I."/>
        </authorList>
    </citation>
    <scope>NUCLEOTIDE SEQUENCE [LARGE SCALE GENOMIC DNA]</scope>
    <source>
        <strain evidence="2">A1-1</strain>
    </source>
</reference>
<accession>A0A5M8PQF5</accession>